<evidence type="ECO:0000256" key="7">
    <source>
        <dbReference type="ARBA" id="ARBA00022982"/>
    </source>
</evidence>
<evidence type="ECO:0000313" key="12">
    <source>
        <dbReference type="EMBL" id="PPS18283.1"/>
    </source>
</evidence>
<sequence>MVGRARVQGGLKEWLVHALELNKGGTNVEVADFHGMMHASEQDYDIGVTSKPSEEGEDWRWVRNLLDIAKYKESSKGEVIADLKKKQESLEASNSVMEKQIVLEYPQKRKKILVKQWISDSLRVKVLHSNTALDLCYWHVTWALKEEKFAARRAVLPVLQAEEDERFVKEWKKYLEYEAEVMKDVPGWKVGENVYNSGRWMPPATGELRPEVW</sequence>
<name>A0A2P5YRT6_GOSBA</name>
<evidence type="ECO:0000256" key="1">
    <source>
        <dbReference type="ARBA" id="ARBA00004298"/>
    </source>
</evidence>
<comment type="function">
    <text evidence="11">Complex I functions in the transfer of electrons from NADH to the respiratory chain. Accessory subunit of the mitochondrial membrane respiratory chain NADH dehydrogenase (Complex I), that is believed not to be involved in catalysis.</text>
</comment>
<keyword evidence="8" id="KW-1133">Transmembrane helix</keyword>
<keyword evidence="9 11" id="KW-0496">Mitochondrion</keyword>
<organism evidence="12 13">
    <name type="scientific">Gossypium barbadense</name>
    <name type="common">Sea Island cotton</name>
    <name type="synonym">Hibiscus barbadensis</name>
    <dbReference type="NCBI Taxonomy" id="3634"/>
    <lineage>
        <taxon>Eukaryota</taxon>
        <taxon>Viridiplantae</taxon>
        <taxon>Streptophyta</taxon>
        <taxon>Embryophyta</taxon>
        <taxon>Tracheophyta</taxon>
        <taxon>Spermatophyta</taxon>
        <taxon>Magnoliopsida</taxon>
        <taxon>eudicotyledons</taxon>
        <taxon>Gunneridae</taxon>
        <taxon>Pentapetalae</taxon>
        <taxon>rosids</taxon>
        <taxon>malvids</taxon>
        <taxon>Malvales</taxon>
        <taxon>Malvaceae</taxon>
        <taxon>Malvoideae</taxon>
        <taxon>Gossypium</taxon>
    </lineage>
</organism>
<gene>
    <name evidence="12" type="ORF">GOBAR_AA02287</name>
</gene>
<keyword evidence="5" id="KW-0812">Transmembrane</keyword>
<evidence type="ECO:0000256" key="4">
    <source>
        <dbReference type="ARBA" id="ARBA00022660"/>
    </source>
</evidence>
<protein>
    <recommendedName>
        <fullName evidence="11">NADH dehydrogenase [ubiquinone] 1 alpha subcomplex subunit 13</fullName>
    </recommendedName>
</protein>
<evidence type="ECO:0000256" key="3">
    <source>
        <dbReference type="ARBA" id="ARBA00022448"/>
    </source>
</evidence>
<proteinExistence type="inferred from homology"/>
<evidence type="ECO:0000256" key="5">
    <source>
        <dbReference type="ARBA" id="ARBA00022692"/>
    </source>
</evidence>
<dbReference type="InterPro" id="IPR009346">
    <property type="entry name" value="GRIM-19"/>
</dbReference>
<comment type="similarity">
    <text evidence="2 11">Belongs to the complex I NDUFA13 subunit family.</text>
</comment>
<dbReference type="OrthoDB" id="3308at2759"/>
<comment type="subcellular location">
    <subcellularLocation>
        <location evidence="1 11">Mitochondrion inner membrane</location>
        <topology evidence="1 11">Single-pass membrane protein</topology>
        <orientation evidence="1 11">Matrix side</orientation>
    </subcellularLocation>
</comment>
<keyword evidence="6 11" id="KW-0999">Mitochondrion inner membrane</keyword>
<evidence type="ECO:0000313" key="13">
    <source>
        <dbReference type="Proteomes" id="UP000239757"/>
    </source>
</evidence>
<evidence type="ECO:0000256" key="10">
    <source>
        <dbReference type="ARBA" id="ARBA00023136"/>
    </source>
</evidence>
<keyword evidence="4 11" id="KW-0679">Respiratory chain</keyword>
<evidence type="ECO:0000256" key="6">
    <source>
        <dbReference type="ARBA" id="ARBA00022792"/>
    </source>
</evidence>
<evidence type="ECO:0000256" key="11">
    <source>
        <dbReference type="RuleBase" id="RU368034"/>
    </source>
</evidence>
<dbReference type="GO" id="GO:0005743">
    <property type="term" value="C:mitochondrial inner membrane"/>
    <property type="evidence" value="ECO:0007669"/>
    <property type="project" value="UniProtKB-SubCell"/>
</dbReference>
<dbReference type="GO" id="GO:0045271">
    <property type="term" value="C:respiratory chain complex I"/>
    <property type="evidence" value="ECO:0007669"/>
    <property type="project" value="UniProtKB-UniRule"/>
</dbReference>
<evidence type="ECO:0000256" key="9">
    <source>
        <dbReference type="ARBA" id="ARBA00023128"/>
    </source>
</evidence>
<dbReference type="PANTHER" id="PTHR12966:SF0">
    <property type="entry name" value="NADH DEHYDROGENASE [UBIQUINONE] 1 ALPHA SUBCOMPLEX SUBUNIT 13"/>
    <property type="match status" value="1"/>
</dbReference>
<dbReference type="EMBL" id="KZ662852">
    <property type="protein sequence ID" value="PPS18283.1"/>
    <property type="molecule type" value="Genomic_DNA"/>
</dbReference>
<evidence type="ECO:0000256" key="2">
    <source>
        <dbReference type="ARBA" id="ARBA00007312"/>
    </source>
</evidence>
<dbReference type="PANTHER" id="PTHR12966">
    <property type="entry name" value="NADH DEHYDROGENASE UBIQUINONE 1 ALPHA SUBCOMPLEX SUBUNIT 13"/>
    <property type="match status" value="1"/>
</dbReference>
<keyword evidence="10" id="KW-0472">Membrane</keyword>
<keyword evidence="3 11" id="KW-0813">Transport</keyword>
<evidence type="ECO:0000256" key="8">
    <source>
        <dbReference type="ARBA" id="ARBA00022989"/>
    </source>
</evidence>
<keyword evidence="7 11" id="KW-0249">Electron transport</keyword>
<dbReference type="Proteomes" id="UP000239757">
    <property type="component" value="Unassembled WGS sequence"/>
</dbReference>
<dbReference type="Pfam" id="PF06212">
    <property type="entry name" value="GRIM-19"/>
    <property type="match status" value="1"/>
</dbReference>
<reference evidence="12 13" key="1">
    <citation type="submission" date="2015-01" db="EMBL/GenBank/DDBJ databases">
        <title>Genome of allotetraploid Gossypium barbadense reveals genomic plasticity and fiber elongation in cotton evolution.</title>
        <authorList>
            <person name="Chen X."/>
            <person name="Liu X."/>
            <person name="Zhao B."/>
            <person name="Zheng H."/>
            <person name="Hu Y."/>
            <person name="Lu G."/>
            <person name="Yang C."/>
            <person name="Chen J."/>
            <person name="Shan C."/>
            <person name="Zhang L."/>
            <person name="Zhou Y."/>
            <person name="Wang L."/>
            <person name="Guo W."/>
            <person name="Bai Y."/>
            <person name="Ruan J."/>
            <person name="Shangguan X."/>
            <person name="Mao Y."/>
            <person name="Jiang J."/>
            <person name="Zhu Y."/>
            <person name="Lei J."/>
            <person name="Kang H."/>
            <person name="Chen S."/>
            <person name="He X."/>
            <person name="Wang R."/>
            <person name="Wang Y."/>
            <person name="Chen J."/>
            <person name="Wang L."/>
            <person name="Yu S."/>
            <person name="Wang B."/>
            <person name="Wei J."/>
            <person name="Song S."/>
            <person name="Lu X."/>
            <person name="Gao Z."/>
            <person name="Gu W."/>
            <person name="Deng X."/>
            <person name="Ma D."/>
            <person name="Wang S."/>
            <person name="Liang W."/>
            <person name="Fang L."/>
            <person name="Cai C."/>
            <person name="Zhu X."/>
            <person name="Zhou B."/>
            <person name="Zhang Y."/>
            <person name="Chen Z."/>
            <person name="Xu S."/>
            <person name="Zhu R."/>
            <person name="Wang S."/>
            <person name="Zhang T."/>
            <person name="Zhao G."/>
        </authorList>
    </citation>
    <scope>NUCLEOTIDE SEQUENCE [LARGE SCALE GENOMIC DNA]</scope>
    <source>
        <strain evidence="13">cv. Xinhai21</strain>
        <tissue evidence="12">Leaf</tissue>
    </source>
</reference>
<dbReference type="AlphaFoldDB" id="A0A2P5YRT6"/>
<accession>A0A2P5YRT6</accession>